<organism evidence="2 3">
    <name type="scientific">Peribacillus simplex</name>
    <dbReference type="NCBI Taxonomy" id="1478"/>
    <lineage>
        <taxon>Bacteria</taxon>
        <taxon>Bacillati</taxon>
        <taxon>Bacillota</taxon>
        <taxon>Bacilli</taxon>
        <taxon>Bacillales</taxon>
        <taxon>Bacillaceae</taxon>
        <taxon>Peribacillus</taxon>
    </lineage>
</organism>
<feature type="transmembrane region" description="Helical" evidence="1">
    <location>
        <begin position="37"/>
        <end position="54"/>
    </location>
</feature>
<protein>
    <submittedName>
        <fullName evidence="2">Energy-coupled thiamine transporter ThiT</fullName>
    </submittedName>
</protein>
<evidence type="ECO:0000313" key="2">
    <source>
        <dbReference type="EMBL" id="MDM5454979.1"/>
    </source>
</evidence>
<dbReference type="KEGG" id="bsj:UP17_05180"/>
<keyword evidence="1" id="KW-0812">Transmembrane</keyword>
<evidence type="ECO:0000313" key="3">
    <source>
        <dbReference type="Proteomes" id="UP001234602"/>
    </source>
</evidence>
<dbReference type="Proteomes" id="UP001234602">
    <property type="component" value="Unassembled WGS sequence"/>
</dbReference>
<dbReference type="RefSeq" id="WP_061461950.1">
    <property type="nucleotide sequence ID" value="NZ_CP011008.1"/>
</dbReference>
<feature type="transmembrane region" description="Helical" evidence="1">
    <location>
        <begin position="88"/>
        <end position="107"/>
    </location>
</feature>
<evidence type="ECO:0000256" key="1">
    <source>
        <dbReference type="SAM" id="Phobius"/>
    </source>
</evidence>
<dbReference type="GO" id="GO:0015234">
    <property type="term" value="F:thiamine transmembrane transporter activity"/>
    <property type="evidence" value="ECO:0007669"/>
    <property type="project" value="InterPro"/>
</dbReference>
<accession>A0AAW7IKT3</accession>
<proteinExistence type="predicted"/>
<gene>
    <name evidence="2" type="primary">thiT</name>
    <name evidence="2" type="ORF">QUF89_22965</name>
</gene>
<dbReference type="Gene3D" id="1.10.1760.20">
    <property type="match status" value="1"/>
</dbReference>
<keyword evidence="1" id="KW-0472">Membrane</keyword>
<keyword evidence="1" id="KW-1133">Transmembrane helix</keyword>
<sequence>MMKNKTLFMTEVAIFASLALLLDLVSGFIFSRIWPQGGSISIAMVPIFLMAYRWGIKGGMLTGLLLGLLQIVSGTAWISTPIQGFIDYYLAFTVVGISGVFMNKFVNSYKEEKRSKAKWYGIGGMFLGSFLRFLCHFISGIVFFGSAAPKGQPVVIYSFIYNGTYMLISFILSALVVMMLYSAASSVLLKKAY</sequence>
<feature type="transmembrane region" description="Helical" evidence="1">
    <location>
        <begin position="165"/>
        <end position="189"/>
    </location>
</feature>
<feature type="transmembrane region" description="Helical" evidence="1">
    <location>
        <begin position="119"/>
        <end position="145"/>
    </location>
</feature>
<dbReference type="NCBIfam" id="TIGR02357">
    <property type="entry name" value="ECF_ThiT_YuaJ"/>
    <property type="match status" value="1"/>
</dbReference>
<dbReference type="InterPro" id="IPR012651">
    <property type="entry name" value="Thia_Transptr_ThiT"/>
</dbReference>
<dbReference type="GO" id="GO:0005886">
    <property type="term" value="C:plasma membrane"/>
    <property type="evidence" value="ECO:0007669"/>
    <property type="project" value="InterPro"/>
</dbReference>
<feature type="transmembrane region" description="Helical" evidence="1">
    <location>
        <begin position="61"/>
        <end position="82"/>
    </location>
</feature>
<comment type="caution">
    <text evidence="2">The sequence shown here is derived from an EMBL/GenBank/DDBJ whole genome shotgun (WGS) entry which is preliminary data.</text>
</comment>
<dbReference type="AlphaFoldDB" id="A0AAW7IKT3"/>
<reference evidence="2" key="1">
    <citation type="submission" date="2023-06" db="EMBL/GenBank/DDBJ databases">
        <title>Comparative genomics of Bacillaceae isolates and their secondary metabolite potential.</title>
        <authorList>
            <person name="Song L."/>
            <person name="Nielsen L.J."/>
            <person name="Mohite O."/>
            <person name="Xu X."/>
            <person name="Weber T."/>
            <person name="Kovacs A.T."/>
        </authorList>
    </citation>
    <scope>NUCLEOTIDE SEQUENCE</scope>
    <source>
        <strain evidence="2">D8_B_37</strain>
    </source>
</reference>
<dbReference type="Pfam" id="PF09515">
    <property type="entry name" value="Thia_YuaJ"/>
    <property type="match status" value="1"/>
</dbReference>
<dbReference type="EMBL" id="JAUCEY010000008">
    <property type="protein sequence ID" value="MDM5454979.1"/>
    <property type="molecule type" value="Genomic_DNA"/>
</dbReference>
<name>A0AAW7IKT3_9BACI</name>